<protein>
    <submittedName>
        <fullName evidence="2">Putative DNA-binding protein in cluster with Type I restriction-modification system</fullName>
    </submittedName>
</protein>
<dbReference type="GO" id="GO:0003677">
    <property type="term" value="F:DNA binding"/>
    <property type="evidence" value="ECO:0007669"/>
    <property type="project" value="UniProtKB-KW"/>
</dbReference>
<sequence>MRVALSLLAFRAGGEADVEQLVVARVRRQSLVTPPGQRSDGLRHGRAVRVVSVQRHLREVEEVPLLDLGAVGADDLQQEVPVLHGRPFVQEPYVERAGYLDDIAALAAETRVSRQSIYRLLNGDNLISYHRFISVLTALGMDRAEREKAIEVYHLAEAATAEISDAESLPKAYARLRADESEASRARTVDTVLIPGLLQTTGYVAALSERSRILSPSHWEADRATAERRERQAVLTRKPHPLELHALIDEAAIRRRLGGTAAWREQLDHLLTMSEAENITIQVLPFVAGAYETMVSQLLILSFPEADEPDSVHMDLQGGGTSTVEDEDDVKRFSDAWLDVQQQCLPADESRRFIREVRDSEH</sequence>
<dbReference type="Pfam" id="PF19054">
    <property type="entry name" value="DUF5753"/>
    <property type="match status" value="1"/>
</dbReference>
<dbReference type="InterPro" id="IPR001387">
    <property type="entry name" value="Cro/C1-type_HTH"/>
</dbReference>
<evidence type="ECO:0000259" key="1">
    <source>
        <dbReference type="Pfam" id="PF19054"/>
    </source>
</evidence>
<gene>
    <name evidence="2" type="ORF">UO65_0250</name>
</gene>
<keyword evidence="3" id="KW-1185">Reference proteome</keyword>
<evidence type="ECO:0000313" key="3">
    <source>
        <dbReference type="Proteomes" id="UP000019277"/>
    </source>
</evidence>
<feature type="domain" description="DUF5753" evidence="1">
    <location>
        <begin position="174"/>
        <end position="356"/>
    </location>
</feature>
<organism evidence="2 3">
    <name type="scientific">Actinokineospora spheciospongiae</name>
    <dbReference type="NCBI Taxonomy" id="909613"/>
    <lineage>
        <taxon>Bacteria</taxon>
        <taxon>Bacillati</taxon>
        <taxon>Actinomycetota</taxon>
        <taxon>Actinomycetes</taxon>
        <taxon>Pseudonocardiales</taxon>
        <taxon>Pseudonocardiaceae</taxon>
        <taxon>Actinokineospora</taxon>
    </lineage>
</organism>
<dbReference type="EMBL" id="AYXG01000005">
    <property type="protein sequence ID" value="EWC64413.1"/>
    <property type="molecule type" value="Genomic_DNA"/>
</dbReference>
<dbReference type="AlphaFoldDB" id="W7IVL8"/>
<proteinExistence type="predicted"/>
<dbReference type="eggNOG" id="COG1396">
    <property type="taxonomic scope" value="Bacteria"/>
</dbReference>
<dbReference type="Proteomes" id="UP000019277">
    <property type="component" value="Unassembled WGS sequence"/>
</dbReference>
<dbReference type="CDD" id="cd00093">
    <property type="entry name" value="HTH_XRE"/>
    <property type="match status" value="1"/>
</dbReference>
<name>W7IVL8_9PSEU</name>
<reference evidence="2 3" key="1">
    <citation type="journal article" date="2014" name="Genome Announc.">
        <title>Draft Genome Sequence of the Antitrypanosomally Active Sponge-Associated Bacterium Actinokineospora sp. Strain EG49.</title>
        <authorList>
            <person name="Harjes J."/>
            <person name="Ryu T."/>
            <person name="Abdelmohsen U.R."/>
            <person name="Moitinho-Silva L."/>
            <person name="Horn H."/>
            <person name="Ravasi T."/>
            <person name="Hentschel U."/>
        </authorList>
    </citation>
    <scope>NUCLEOTIDE SEQUENCE [LARGE SCALE GENOMIC DNA]</scope>
    <source>
        <strain evidence="2 3">EG49</strain>
    </source>
</reference>
<comment type="caution">
    <text evidence="2">The sequence shown here is derived from an EMBL/GenBank/DDBJ whole genome shotgun (WGS) entry which is preliminary data.</text>
</comment>
<dbReference type="InterPro" id="IPR043917">
    <property type="entry name" value="DUF5753"/>
</dbReference>
<dbReference type="STRING" id="909613.UO65_0250"/>
<keyword evidence="2" id="KW-0238">DNA-binding</keyword>
<evidence type="ECO:0000313" key="2">
    <source>
        <dbReference type="EMBL" id="EWC64413.1"/>
    </source>
</evidence>
<accession>W7IVL8</accession>